<evidence type="ECO:0000313" key="2">
    <source>
        <dbReference type="Proteomes" id="UP000598350"/>
    </source>
</evidence>
<name>A0ABR7VC19_9FLAO</name>
<proteinExistence type="predicted"/>
<dbReference type="RefSeq" id="WP_188314038.1">
    <property type="nucleotide sequence ID" value="NZ_JABTCG010000003.1"/>
</dbReference>
<reference evidence="1 2" key="1">
    <citation type="submission" date="2020-05" db="EMBL/GenBank/DDBJ databases">
        <title>The draft genome sequence of Maribacter arenosus CAU 1321.</title>
        <authorList>
            <person name="Mu L."/>
        </authorList>
    </citation>
    <scope>NUCLEOTIDE SEQUENCE [LARGE SCALE GENOMIC DNA]</scope>
    <source>
        <strain evidence="1 2">CAU 1321</strain>
    </source>
</reference>
<gene>
    <name evidence="1" type="ORF">HPE63_09535</name>
</gene>
<organism evidence="1 2">
    <name type="scientific">Maribacter arenosus</name>
    <dbReference type="NCBI Taxonomy" id="1854708"/>
    <lineage>
        <taxon>Bacteria</taxon>
        <taxon>Pseudomonadati</taxon>
        <taxon>Bacteroidota</taxon>
        <taxon>Flavobacteriia</taxon>
        <taxon>Flavobacteriales</taxon>
        <taxon>Flavobacteriaceae</taxon>
        <taxon>Maribacter</taxon>
    </lineage>
</organism>
<keyword evidence="2" id="KW-1185">Reference proteome</keyword>
<dbReference type="Proteomes" id="UP000598350">
    <property type="component" value="Unassembled WGS sequence"/>
</dbReference>
<evidence type="ECO:0000313" key="1">
    <source>
        <dbReference type="EMBL" id="MBD0850908.1"/>
    </source>
</evidence>
<sequence>MGTSFFKLLAKINKAILPSFTKQGLDLAKASKIQLALIGWRYYVTTRALNQ</sequence>
<dbReference type="EMBL" id="JABTCG010000003">
    <property type="protein sequence ID" value="MBD0850908.1"/>
    <property type="molecule type" value="Genomic_DNA"/>
</dbReference>
<comment type="caution">
    <text evidence="1">The sequence shown here is derived from an EMBL/GenBank/DDBJ whole genome shotgun (WGS) entry which is preliminary data.</text>
</comment>
<protein>
    <submittedName>
        <fullName evidence="1">SsrA-binding protein</fullName>
    </submittedName>
</protein>
<accession>A0ABR7VC19</accession>